<name>A0A6L2K6R7_TANCI</name>
<keyword evidence="1" id="KW-0378">Hydrolase</keyword>
<organism evidence="6">
    <name type="scientific">Tanacetum cinerariifolium</name>
    <name type="common">Dalmatian daisy</name>
    <name type="synonym">Chrysanthemum cinerariifolium</name>
    <dbReference type="NCBI Taxonomy" id="118510"/>
    <lineage>
        <taxon>Eukaryota</taxon>
        <taxon>Viridiplantae</taxon>
        <taxon>Streptophyta</taxon>
        <taxon>Embryophyta</taxon>
        <taxon>Tracheophyta</taxon>
        <taxon>Spermatophyta</taxon>
        <taxon>Magnoliopsida</taxon>
        <taxon>eudicotyledons</taxon>
        <taxon>Gunneridae</taxon>
        <taxon>Pentapetalae</taxon>
        <taxon>asterids</taxon>
        <taxon>campanulids</taxon>
        <taxon>Asterales</taxon>
        <taxon>Asteraceae</taxon>
        <taxon>Asteroideae</taxon>
        <taxon>Anthemideae</taxon>
        <taxon>Anthemidinae</taxon>
        <taxon>Tanacetum</taxon>
    </lineage>
</organism>
<dbReference type="GO" id="GO:0003676">
    <property type="term" value="F:nucleic acid binding"/>
    <property type="evidence" value="ECO:0007669"/>
    <property type="project" value="InterPro"/>
</dbReference>
<dbReference type="EMBL" id="BKCJ010001727">
    <property type="protein sequence ID" value="GEU43564.1"/>
    <property type="molecule type" value="Genomic_DNA"/>
</dbReference>
<keyword evidence="1" id="KW-0645">Protease</keyword>
<keyword evidence="1" id="KW-0064">Aspartyl protease</keyword>
<feature type="compositionally biased region" description="Polar residues" evidence="3">
    <location>
        <begin position="292"/>
        <end position="312"/>
    </location>
</feature>
<reference evidence="6" key="1">
    <citation type="journal article" date="2019" name="Sci. Rep.">
        <title>Draft genome of Tanacetum cinerariifolium, the natural source of mosquito coil.</title>
        <authorList>
            <person name="Yamashiro T."/>
            <person name="Shiraishi A."/>
            <person name="Satake H."/>
            <person name="Nakayama K."/>
        </authorList>
    </citation>
    <scope>NUCLEOTIDE SEQUENCE</scope>
</reference>
<dbReference type="InterPro" id="IPR036875">
    <property type="entry name" value="Znf_CCHC_sf"/>
</dbReference>
<dbReference type="InterPro" id="IPR054722">
    <property type="entry name" value="PolX-like_BBD"/>
</dbReference>
<dbReference type="GO" id="GO:0008270">
    <property type="term" value="F:zinc ion binding"/>
    <property type="evidence" value="ECO:0007669"/>
    <property type="project" value="UniProtKB-KW"/>
</dbReference>
<accession>A0A6L2K6R7</accession>
<dbReference type="InterPro" id="IPR001878">
    <property type="entry name" value="Znf_CCHC"/>
</dbReference>
<protein>
    <submittedName>
        <fullName evidence="6">Retrovirus-related Pol polyprotein from transposon TNT 1-94</fullName>
    </submittedName>
</protein>
<dbReference type="Gene3D" id="3.30.420.10">
    <property type="entry name" value="Ribonuclease H-like superfamily/Ribonuclease H"/>
    <property type="match status" value="1"/>
</dbReference>
<dbReference type="SUPFAM" id="SSF57756">
    <property type="entry name" value="Retrovirus zinc finger-like domains"/>
    <property type="match status" value="1"/>
</dbReference>
<feature type="region of interest" description="Disordered" evidence="3">
    <location>
        <begin position="277"/>
        <end position="313"/>
    </location>
</feature>
<dbReference type="SMART" id="SM00343">
    <property type="entry name" value="ZnF_C2HC"/>
    <property type="match status" value="1"/>
</dbReference>
<feature type="domain" description="CCHC-type" evidence="4">
    <location>
        <begin position="331"/>
        <end position="346"/>
    </location>
</feature>
<evidence type="ECO:0000313" key="6">
    <source>
        <dbReference type="EMBL" id="GEU43564.1"/>
    </source>
</evidence>
<sequence>MQTQTSNTLYNAIIEVGRKDHPPMVAPGNYVKWKSRIKRYIDTKPNHELIYYCLKNPPYELGWIDKEIPISEGSPIIRSERFQETYKNVSQEIRDQLNAEAEVVQIIFTGIDNDIYSTVDACPNACEMWKAIERMVNHWNRITLEWQRFVTLIKQSQELKTVLYHKLYDILKQHQHEVNEIRAKRIARVANPLALVAQQQPVYHPQTHPTHYTQNFFTRLQQAATRNRGKLIVNSSEPIYDHEPSMVVEDDETSKDKDIDKLMALISLSFKKIYKPTNSNLRTSSNTSRANQDNSPRINRSAGYENQRTSNVAGARETVGSTVVQKSKIQCYNCKEFRHVARECQKPKRAKDAAYRRKKMLLYKQEEAGIQLNAELADWRDDTNDDELEDQELESEAELARRNSREYASQMEIECAKVRGEMTDKLSAHQETISILSQQKEAQIKLYKTQEDKELDKVIELENKVKVLDNIVYKTGQSVQTKNMLNNKCQTSFAKPEFLKKAQSANPRLYDIDEVTNLQCDYLELLEKSKGLETELSNSKMMSKSFEALQKHTINIEIDLQQCQEKIKNDKSFTENLSKEFRKEREQYFEIQDLKAQLQDKGIVIITARTLPPNKKSILKNTNVLAPGMYKLHSDHTQARTSQLSQDSRKTNKRVSISTGVILTTSVSRPQLKSNPMGDRNAKTLNVNSVSAMCDKCVLNDKHDICVLNFVAKHLKRTVSSESNPKPKNINRKLYEHISKTCSWWYPKFTPSGYKWKPKSGKENVNSNVSMPLGNASRTANVMDPMTSRRSTVSNTLLSSNSFAARRDYSIHRRLWVLKHMTGNLKLLINFVEKFLGTVKFRNDQISPILGYGDLVQGAVTIKRVYYVEGLNHNLFSVGQFCDADLEVAFRKSTCYICDFKGNDLLIGSRGSNLYSITLQDANCPNPICLMAKATSSQAWLWHRCLSHLNFDTINLLSKNDIVVGLPKLKFIKDHLCSSCKFGKAKQKSKDETPEVLIDFLRLVQRGLQAQVRVVRTDKGTEFLNQTLHAYFAAEGNLHQTFVARILEQNGVIERGNCTLVEAARTMLSATKVPLFFWAEAISTSCFTQNRSLVIPRHEKTPYHIINDRKPSVKFFYIFGSLCYIVRDGENLEKMKEKSDACIFMGDKENTVIRNKSRLVAKGYAQKEGVDFEESFVPVARLEAVRLFIAYAAHKSFTVYQMDVKTTFLYGPLKEEVYINQPNSFVDPYHPDKVYRLKKALYGLKQAPRAWYDELSKFLLSKGFSKGSIDPTLFITKHRGDILLVQIYVDDISFGIQIHQSPRGIFINKAKYPQEILKKHGMTSCDSIGTLMATKHLDADLSGTPVDQTKYRIKVEALMYLTASRPDIMHATCYCARYQAQPTEKHLTKVKRIFRYLKYTIHMGLWYSKDTGFELTAFSDSDHADCVDSRKSTSGGIQFLGGDKLVSWSSKKQDCTSMSFAEAEYMSLSACCTQVLWMRTELTDYGFHFDQIPMYCDSKEAIAISCNPVQHSCTKHIDFRYHFIKEKVKKGIAELFFVKTEYQLADLFTKALPEERFNYLVRRLGMRCLTPAELEALENESA</sequence>
<dbReference type="InterPro" id="IPR036397">
    <property type="entry name" value="RNaseH_sf"/>
</dbReference>
<keyword evidence="2" id="KW-0863">Zinc-finger</keyword>
<comment type="caution">
    <text evidence="6">The sequence shown here is derived from an EMBL/GenBank/DDBJ whole genome shotgun (WGS) entry which is preliminary data.</text>
</comment>
<keyword evidence="2" id="KW-0862">Zinc</keyword>
<dbReference type="Pfam" id="PF13976">
    <property type="entry name" value="gag_pre-integrs"/>
    <property type="match status" value="1"/>
</dbReference>
<dbReference type="InterPro" id="IPR013103">
    <property type="entry name" value="RVT_2"/>
</dbReference>
<dbReference type="InterPro" id="IPR043502">
    <property type="entry name" value="DNA/RNA_pol_sf"/>
</dbReference>
<dbReference type="PROSITE" id="PS50158">
    <property type="entry name" value="ZF_CCHC"/>
    <property type="match status" value="1"/>
</dbReference>
<dbReference type="GO" id="GO:0015074">
    <property type="term" value="P:DNA integration"/>
    <property type="evidence" value="ECO:0007669"/>
    <property type="project" value="InterPro"/>
</dbReference>
<dbReference type="CDD" id="cd09272">
    <property type="entry name" value="RNase_HI_RT_Ty1"/>
    <property type="match status" value="1"/>
</dbReference>
<dbReference type="InterPro" id="IPR012337">
    <property type="entry name" value="RNaseH-like_sf"/>
</dbReference>
<feature type="compositionally biased region" description="Low complexity" evidence="3">
    <location>
        <begin position="277"/>
        <end position="291"/>
    </location>
</feature>
<evidence type="ECO:0000256" key="3">
    <source>
        <dbReference type="SAM" id="MobiDB-lite"/>
    </source>
</evidence>
<dbReference type="PROSITE" id="PS50994">
    <property type="entry name" value="INTEGRASE"/>
    <property type="match status" value="1"/>
</dbReference>
<feature type="domain" description="Integrase catalytic" evidence="5">
    <location>
        <begin position="934"/>
        <end position="1110"/>
    </location>
</feature>
<dbReference type="Pfam" id="PF22936">
    <property type="entry name" value="Pol_BBD"/>
    <property type="match status" value="1"/>
</dbReference>
<dbReference type="InterPro" id="IPR001584">
    <property type="entry name" value="Integrase_cat-core"/>
</dbReference>
<proteinExistence type="predicted"/>
<dbReference type="InterPro" id="IPR025724">
    <property type="entry name" value="GAG-pre-integrase_dom"/>
</dbReference>
<dbReference type="SUPFAM" id="SSF53098">
    <property type="entry name" value="Ribonuclease H-like"/>
    <property type="match status" value="1"/>
</dbReference>
<evidence type="ECO:0000259" key="5">
    <source>
        <dbReference type="PROSITE" id="PS50994"/>
    </source>
</evidence>
<evidence type="ECO:0000259" key="4">
    <source>
        <dbReference type="PROSITE" id="PS50158"/>
    </source>
</evidence>
<dbReference type="PANTHER" id="PTHR11439">
    <property type="entry name" value="GAG-POL-RELATED RETROTRANSPOSON"/>
    <property type="match status" value="1"/>
</dbReference>
<dbReference type="Pfam" id="PF07727">
    <property type="entry name" value="RVT_2"/>
    <property type="match status" value="1"/>
</dbReference>
<dbReference type="SUPFAM" id="SSF56672">
    <property type="entry name" value="DNA/RNA polymerases"/>
    <property type="match status" value="1"/>
</dbReference>
<dbReference type="PANTHER" id="PTHR11439:SF495">
    <property type="entry name" value="REVERSE TRANSCRIPTASE, RNA-DEPENDENT DNA POLYMERASE-RELATED"/>
    <property type="match status" value="1"/>
</dbReference>
<evidence type="ECO:0000256" key="1">
    <source>
        <dbReference type="ARBA" id="ARBA00022750"/>
    </source>
</evidence>
<dbReference type="Gene3D" id="4.10.60.10">
    <property type="entry name" value="Zinc finger, CCHC-type"/>
    <property type="match status" value="1"/>
</dbReference>
<evidence type="ECO:0000256" key="2">
    <source>
        <dbReference type="PROSITE-ProRule" id="PRU00047"/>
    </source>
</evidence>
<keyword evidence="2" id="KW-0479">Metal-binding</keyword>
<gene>
    <name evidence="6" type="ORF">Tci_015542</name>
</gene>
<dbReference type="GO" id="GO:0004190">
    <property type="term" value="F:aspartic-type endopeptidase activity"/>
    <property type="evidence" value="ECO:0007669"/>
    <property type="project" value="UniProtKB-KW"/>
</dbReference>